<feature type="region of interest" description="Disordered" evidence="1">
    <location>
        <begin position="59"/>
        <end position="132"/>
    </location>
</feature>
<comment type="caution">
    <text evidence="2">The sequence shown here is derived from an EMBL/GenBank/DDBJ whole genome shotgun (WGS) entry which is preliminary data.</text>
</comment>
<dbReference type="EMBL" id="JAMZEB010000002">
    <property type="protein sequence ID" value="MCP2364261.1"/>
    <property type="molecule type" value="Genomic_DNA"/>
</dbReference>
<dbReference type="AlphaFoldDB" id="A0A9X2GYT8"/>
<sequence>MSGLIYAPGERYVVAHGSADDETVCGLPVTDGWQALPPYLTTPECAECTARVRLLRAQARTGPKATPSLGDQSSTGAAAGEAPPPADPVQAPRPPAMRSAPAGADPVPEEMTAATPGGAISRLLRRLRKALT</sequence>
<evidence type="ECO:0000313" key="2">
    <source>
        <dbReference type="EMBL" id="MCP2364261.1"/>
    </source>
</evidence>
<name>A0A9X2GYT8_9ACTN</name>
<gene>
    <name evidence="2" type="ORF">HD597_011281</name>
</gene>
<proteinExistence type="predicted"/>
<reference evidence="2" key="1">
    <citation type="submission" date="2022-06" db="EMBL/GenBank/DDBJ databases">
        <title>Sequencing the genomes of 1000 actinobacteria strains.</title>
        <authorList>
            <person name="Klenk H.-P."/>
        </authorList>
    </citation>
    <scope>NUCLEOTIDE SEQUENCE</scope>
    <source>
        <strain evidence="2">DSM 46694</strain>
    </source>
</reference>
<protein>
    <submittedName>
        <fullName evidence="2">Uncharacterized protein</fullName>
    </submittedName>
</protein>
<keyword evidence="3" id="KW-1185">Reference proteome</keyword>
<dbReference type="Proteomes" id="UP001139648">
    <property type="component" value="Unassembled WGS sequence"/>
</dbReference>
<organism evidence="2 3">
    <name type="scientific">Nonomuraea thailandensis</name>
    <dbReference type="NCBI Taxonomy" id="1188745"/>
    <lineage>
        <taxon>Bacteria</taxon>
        <taxon>Bacillati</taxon>
        <taxon>Actinomycetota</taxon>
        <taxon>Actinomycetes</taxon>
        <taxon>Streptosporangiales</taxon>
        <taxon>Streptosporangiaceae</taxon>
        <taxon>Nonomuraea</taxon>
    </lineage>
</organism>
<evidence type="ECO:0000256" key="1">
    <source>
        <dbReference type="SAM" id="MobiDB-lite"/>
    </source>
</evidence>
<accession>A0A9X2GYT8</accession>
<dbReference type="RefSeq" id="WP_253756549.1">
    <property type="nucleotide sequence ID" value="NZ_BAABKA010000012.1"/>
</dbReference>
<evidence type="ECO:0000313" key="3">
    <source>
        <dbReference type="Proteomes" id="UP001139648"/>
    </source>
</evidence>
<feature type="compositionally biased region" description="Pro residues" evidence="1">
    <location>
        <begin position="82"/>
        <end position="95"/>
    </location>
</feature>
<feature type="compositionally biased region" description="Basic residues" evidence="1">
    <location>
        <begin position="123"/>
        <end position="132"/>
    </location>
</feature>